<reference evidence="1" key="2">
    <citation type="journal article" date="2015" name="Fish Shellfish Immunol.">
        <title>Early steps in the European eel (Anguilla anguilla)-Vibrio vulnificus interaction in the gills: Role of the RtxA13 toxin.</title>
        <authorList>
            <person name="Callol A."/>
            <person name="Pajuelo D."/>
            <person name="Ebbesson L."/>
            <person name="Teles M."/>
            <person name="MacKenzie S."/>
            <person name="Amaro C."/>
        </authorList>
    </citation>
    <scope>NUCLEOTIDE SEQUENCE</scope>
</reference>
<evidence type="ECO:0000313" key="1">
    <source>
        <dbReference type="EMBL" id="JAH45026.1"/>
    </source>
</evidence>
<protein>
    <submittedName>
        <fullName evidence="1">Uncharacterized protein</fullName>
    </submittedName>
</protein>
<name>A0A0E9SUP6_ANGAN</name>
<sequence>MFTDLLLFFVCFLSFFLFFKV</sequence>
<reference evidence="1" key="1">
    <citation type="submission" date="2014-11" db="EMBL/GenBank/DDBJ databases">
        <authorList>
            <person name="Amaro Gonzalez C."/>
        </authorList>
    </citation>
    <scope>NUCLEOTIDE SEQUENCE</scope>
</reference>
<dbReference type="EMBL" id="GBXM01063551">
    <property type="protein sequence ID" value="JAH45026.1"/>
    <property type="molecule type" value="Transcribed_RNA"/>
</dbReference>
<accession>A0A0E9SUP6</accession>
<organism evidence="1">
    <name type="scientific">Anguilla anguilla</name>
    <name type="common">European freshwater eel</name>
    <name type="synonym">Muraena anguilla</name>
    <dbReference type="NCBI Taxonomy" id="7936"/>
    <lineage>
        <taxon>Eukaryota</taxon>
        <taxon>Metazoa</taxon>
        <taxon>Chordata</taxon>
        <taxon>Craniata</taxon>
        <taxon>Vertebrata</taxon>
        <taxon>Euteleostomi</taxon>
        <taxon>Actinopterygii</taxon>
        <taxon>Neopterygii</taxon>
        <taxon>Teleostei</taxon>
        <taxon>Anguilliformes</taxon>
        <taxon>Anguillidae</taxon>
        <taxon>Anguilla</taxon>
    </lineage>
</organism>
<dbReference type="AlphaFoldDB" id="A0A0E9SUP6"/>
<proteinExistence type="predicted"/>